<accession>I3S0Y0</accession>
<evidence type="ECO:0000313" key="1">
    <source>
        <dbReference type="EMBL" id="AFK33922.1"/>
    </source>
</evidence>
<dbReference type="EMBL" id="BT134127">
    <property type="protein sequence ID" value="AFK33922.1"/>
    <property type="molecule type" value="mRNA"/>
</dbReference>
<sequence>MANRWCAKKQSPCWWSPLQSGPRCFNLRESSRTRTLLALVGSEQPSTARIPHIVVYVYMMKKSKREII</sequence>
<protein>
    <submittedName>
        <fullName evidence="1">Uncharacterized protein</fullName>
    </submittedName>
</protein>
<organism evidence="1">
    <name type="scientific">Medicago truncatula</name>
    <name type="common">Barrel medic</name>
    <name type="synonym">Medicago tribuloides</name>
    <dbReference type="NCBI Taxonomy" id="3880"/>
    <lineage>
        <taxon>Eukaryota</taxon>
        <taxon>Viridiplantae</taxon>
        <taxon>Streptophyta</taxon>
        <taxon>Embryophyta</taxon>
        <taxon>Tracheophyta</taxon>
        <taxon>Spermatophyta</taxon>
        <taxon>Magnoliopsida</taxon>
        <taxon>eudicotyledons</taxon>
        <taxon>Gunneridae</taxon>
        <taxon>Pentapetalae</taxon>
        <taxon>rosids</taxon>
        <taxon>fabids</taxon>
        <taxon>Fabales</taxon>
        <taxon>Fabaceae</taxon>
        <taxon>Papilionoideae</taxon>
        <taxon>50 kb inversion clade</taxon>
        <taxon>NPAAA clade</taxon>
        <taxon>Hologalegina</taxon>
        <taxon>IRL clade</taxon>
        <taxon>Trifolieae</taxon>
        <taxon>Medicago</taxon>
    </lineage>
</organism>
<proteinExistence type="evidence at transcript level"/>
<name>I3S0Y0_MEDTR</name>
<reference evidence="1" key="1">
    <citation type="submission" date="2012-05" db="EMBL/GenBank/DDBJ databases">
        <authorList>
            <person name="Krishnakumar V."/>
            <person name="Cheung F."/>
            <person name="Xiao Y."/>
            <person name="Chan A."/>
            <person name="Moskal W.A."/>
            <person name="Town C.D."/>
        </authorList>
    </citation>
    <scope>NUCLEOTIDE SEQUENCE</scope>
</reference>
<dbReference type="AlphaFoldDB" id="I3S0Y0"/>